<protein>
    <recommendedName>
        <fullName evidence="3">Orotate phosphoribosyltransferase</fullName>
    </recommendedName>
</protein>
<accession>A0A090QP45</accession>
<evidence type="ECO:0008006" key="3">
    <source>
        <dbReference type="Google" id="ProtNLM"/>
    </source>
</evidence>
<comment type="caution">
    <text evidence="1">The sequence shown here is derived from an EMBL/GenBank/DDBJ whole genome shotgun (WGS) entry which is preliminary data.</text>
</comment>
<evidence type="ECO:0000313" key="1">
    <source>
        <dbReference type="EMBL" id="GAK97281.1"/>
    </source>
</evidence>
<gene>
    <name evidence="1" type="ORF">JCM19294_1327</name>
</gene>
<dbReference type="Proteomes" id="UP000029221">
    <property type="component" value="Unassembled WGS sequence"/>
</dbReference>
<reference evidence="1" key="1">
    <citation type="journal article" date="2014" name="Genome Announc.">
        <title>Draft Genome Sequences of Marine Flavobacterium Nonlabens Strains NR17, NR24, NR27, NR32, NR33, and Ara13.</title>
        <authorList>
            <person name="Nakanishi M."/>
            <person name="Meirelles P."/>
            <person name="Suzuki R."/>
            <person name="Takatani N."/>
            <person name="Mino S."/>
            <person name="Suda W."/>
            <person name="Oshima K."/>
            <person name="Hattori M."/>
            <person name="Ohkuma M."/>
            <person name="Hosokawa M."/>
            <person name="Miyashita K."/>
            <person name="Thompson F.L."/>
            <person name="Niwa A."/>
            <person name="Sawabe T."/>
            <person name="Sawabe T."/>
        </authorList>
    </citation>
    <scope>NUCLEOTIDE SEQUENCE [LARGE SCALE GENOMIC DNA]</scope>
    <source>
        <strain evidence="1">JCM 19294</strain>
    </source>
</reference>
<proteinExistence type="predicted"/>
<dbReference type="SUPFAM" id="SSF55961">
    <property type="entry name" value="Bet v1-like"/>
    <property type="match status" value="1"/>
</dbReference>
<dbReference type="eggNOG" id="COG3427">
    <property type="taxonomic scope" value="Bacteria"/>
</dbReference>
<dbReference type="EMBL" id="BBML01000005">
    <property type="protein sequence ID" value="GAK97281.1"/>
    <property type="molecule type" value="Genomic_DNA"/>
</dbReference>
<dbReference type="AlphaFoldDB" id="A0A090QP45"/>
<organism evidence="1 2">
    <name type="scientific">Nonlabens tegetincola</name>
    <dbReference type="NCBI Taxonomy" id="323273"/>
    <lineage>
        <taxon>Bacteria</taxon>
        <taxon>Pseudomonadati</taxon>
        <taxon>Bacteroidota</taxon>
        <taxon>Flavobacteriia</taxon>
        <taxon>Flavobacteriales</taxon>
        <taxon>Flavobacteriaceae</taxon>
        <taxon>Nonlabens</taxon>
    </lineage>
</organism>
<name>A0A090QP45_9FLAO</name>
<evidence type="ECO:0000313" key="2">
    <source>
        <dbReference type="Proteomes" id="UP000029221"/>
    </source>
</evidence>
<sequence length="107" mass="12198">MNLESRKVTTQKNPEELYTFLTNVANFKELMPDDTKFELRGDDSFLFGLKGMPEIKLQLKEQTPYSKVVLGSASDKFDFSLICDIEDKEAGSEAQLFFTGDFNPIML</sequence>
<keyword evidence="2" id="KW-1185">Reference proteome</keyword>
<dbReference type="STRING" id="319236.BST91_01670"/>